<organism evidence="10 11">
    <name type="scientific">Thalassorhabdus alkalitolerans</name>
    <dbReference type="NCBI Taxonomy" id="2282697"/>
    <lineage>
        <taxon>Bacteria</taxon>
        <taxon>Bacillati</taxon>
        <taxon>Bacillota</taxon>
        <taxon>Bacilli</taxon>
        <taxon>Bacillales</taxon>
        <taxon>Bacillaceae</taxon>
        <taxon>Thalassorhabdus</taxon>
    </lineage>
</organism>
<dbReference type="InterPro" id="IPR001328">
    <property type="entry name" value="Pept_tRNA_hydro"/>
</dbReference>
<comment type="function">
    <text evidence="7">Catalyzes the release of premature peptidyl moieties from peptidyl-tRNA molecules trapped in stalled 50S ribosomal subunits, and thus maintains levels of free tRNAs and 50S ribosomes.</text>
</comment>
<dbReference type="NCBIfam" id="TIGR00447">
    <property type="entry name" value="pth"/>
    <property type="match status" value="1"/>
</dbReference>
<dbReference type="RefSeq" id="WP_385943171.1">
    <property type="nucleotide sequence ID" value="NZ_JBHSOZ010000017.1"/>
</dbReference>
<dbReference type="GO" id="GO:0004045">
    <property type="term" value="F:peptidyl-tRNA hydrolase activity"/>
    <property type="evidence" value="ECO:0007669"/>
    <property type="project" value="UniProtKB-EC"/>
</dbReference>
<feature type="site" description="Stabilizes the basic form of H active site to accept a proton" evidence="7">
    <location>
        <position position="91"/>
    </location>
</feature>
<keyword evidence="4 7" id="KW-0694">RNA-binding</keyword>
<evidence type="ECO:0000256" key="5">
    <source>
        <dbReference type="ARBA" id="ARBA00038063"/>
    </source>
</evidence>
<gene>
    <name evidence="7 10" type="primary">pth</name>
    <name evidence="10" type="ORF">ACFPU1_17060</name>
</gene>
<dbReference type="Gene3D" id="3.40.50.1470">
    <property type="entry name" value="Peptidyl-tRNA hydrolase"/>
    <property type="match status" value="1"/>
</dbReference>
<comment type="subcellular location">
    <subcellularLocation>
        <location evidence="7">Cytoplasm</location>
    </subcellularLocation>
</comment>
<dbReference type="PANTHER" id="PTHR17224:SF1">
    <property type="entry name" value="PEPTIDYL-TRNA HYDROLASE"/>
    <property type="match status" value="1"/>
</dbReference>
<dbReference type="PANTHER" id="PTHR17224">
    <property type="entry name" value="PEPTIDYL-TRNA HYDROLASE"/>
    <property type="match status" value="1"/>
</dbReference>
<evidence type="ECO:0000256" key="4">
    <source>
        <dbReference type="ARBA" id="ARBA00022884"/>
    </source>
</evidence>
<keyword evidence="2 7" id="KW-0820">tRNA-binding</keyword>
<evidence type="ECO:0000256" key="6">
    <source>
        <dbReference type="ARBA" id="ARBA00050038"/>
    </source>
</evidence>
<dbReference type="SUPFAM" id="SSF53178">
    <property type="entry name" value="Peptidyl-tRNA hydrolase-like"/>
    <property type="match status" value="1"/>
</dbReference>
<comment type="function">
    <text evidence="7">Hydrolyzes ribosome-free peptidyl-tRNAs (with 1 or more amino acids incorporated), which drop off the ribosome during protein synthesis, or as a result of ribosome stalling.</text>
</comment>
<evidence type="ECO:0000256" key="2">
    <source>
        <dbReference type="ARBA" id="ARBA00022555"/>
    </source>
</evidence>
<dbReference type="Proteomes" id="UP001596142">
    <property type="component" value="Unassembled WGS sequence"/>
</dbReference>
<protein>
    <recommendedName>
        <fullName evidence="6 7">Peptidyl-tRNA hydrolase</fullName>
        <shortName evidence="7">Pth</shortName>
        <ecNumber evidence="1 7">3.1.1.29</ecNumber>
    </recommendedName>
</protein>
<dbReference type="PROSITE" id="PS01195">
    <property type="entry name" value="PEPT_TRNA_HYDROL_1"/>
    <property type="match status" value="1"/>
</dbReference>
<dbReference type="InterPro" id="IPR036416">
    <property type="entry name" value="Pept_tRNA_hydro_sf"/>
</dbReference>
<feature type="binding site" evidence="7">
    <location>
        <position position="112"/>
    </location>
    <ligand>
        <name>tRNA</name>
        <dbReference type="ChEBI" id="CHEBI:17843"/>
    </ligand>
</feature>
<dbReference type="EMBL" id="JBHSOZ010000017">
    <property type="protein sequence ID" value="MFC5714457.1"/>
    <property type="molecule type" value="Genomic_DNA"/>
</dbReference>
<keyword evidence="11" id="KW-1185">Reference proteome</keyword>
<feature type="binding site" evidence="7">
    <location>
        <position position="14"/>
    </location>
    <ligand>
        <name>tRNA</name>
        <dbReference type="ChEBI" id="CHEBI:17843"/>
    </ligand>
</feature>
<dbReference type="HAMAP" id="MF_00083">
    <property type="entry name" value="Pept_tRNA_hydro_bact"/>
    <property type="match status" value="1"/>
</dbReference>
<feature type="site" description="Discriminates between blocked and unblocked aminoacyl-tRNA" evidence="7">
    <location>
        <position position="9"/>
    </location>
</feature>
<feature type="binding site" evidence="7">
    <location>
        <position position="66"/>
    </location>
    <ligand>
        <name>tRNA</name>
        <dbReference type="ChEBI" id="CHEBI:17843"/>
    </ligand>
</feature>
<name>A0ABW0YUQ1_9BACI</name>
<comment type="subunit">
    <text evidence="7">Monomer.</text>
</comment>
<dbReference type="CDD" id="cd00462">
    <property type="entry name" value="PTH"/>
    <property type="match status" value="1"/>
</dbReference>
<accession>A0ABW0YUQ1</accession>
<reference evidence="11" key="1">
    <citation type="journal article" date="2019" name="Int. J. Syst. Evol. Microbiol.">
        <title>The Global Catalogue of Microorganisms (GCM) 10K type strain sequencing project: providing services to taxonomists for standard genome sequencing and annotation.</title>
        <authorList>
            <consortium name="The Broad Institute Genomics Platform"/>
            <consortium name="The Broad Institute Genome Sequencing Center for Infectious Disease"/>
            <person name="Wu L."/>
            <person name="Ma J."/>
        </authorList>
    </citation>
    <scope>NUCLEOTIDE SEQUENCE [LARGE SCALE GENOMIC DNA]</scope>
    <source>
        <strain evidence="11">CECT 7184</strain>
    </source>
</reference>
<evidence type="ECO:0000256" key="9">
    <source>
        <dbReference type="RuleBase" id="RU004320"/>
    </source>
</evidence>
<comment type="similarity">
    <text evidence="5 7 9">Belongs to the PTH family.</text>
</comment>
<comment type="caution">
    <text evidence="10">The sequence shown here is derived from an EMBL/GenBank/DDBJ whole genome shotgun (WGS) entry which is preliminary data.</text>
</comment>
<evidence type="ECO:0000313" key="10">
    <source>
        <dbReference type="EMBL" id="MFC5714457.1"/>
    </source>
</evidence>
<dbReference type="EC" id="3.1.1.29" evidence="1 7"/>
<dbReference type="InterPro" id="IPR018171">
    <property type="entry name" value="Pept_tRNA_hydro_CS"/>
</dbReference>
<keyword evidence="7" id="KW-0963">Cytoplasm</keyword>
<feature type="active site" description="Proton acceptor" evidence="7">
    <location>
        <position position="19"/>
    </location>
</feature>
<feature type="binding site" evidence="7">
    <location>
        <position position="64"/>
    </location>
    <ligand>
        <name>tRNA</name>
        <dbReference type="ChEBI" id="CHEBI:17843"/>
    </ligand>
</feature>
<sequence>MKLIVGLGNPGAKYNETRHNVGFEAIDIVAEKLSISLDQSKFKGVYGTGVQGGEKVFLLKPLTFMNLSGESVKPLLDYFSIEPEDVLVIYDDLDLEPGSLRLRQKGGHGGHNGMKSLINHLGTKDFKRIRIGVGRPEAGASITSHVLGKFPPEEKEAVKEAIEKSAEAAALWTKEDFASVMNEFNRKEGV</sequence>
<comment type="catalytic activity">
    <reaction evidence="7 8">
        <text>an N-acyl-L-alpha-aminoacyl-tRNA + H2O = an N-acyl-L-amino acid + a tRNA + H(+)</text>
        <dbReference type="Rhea" id="RHEA:54448"/>
        <dbReference type="Rhea" id="RHEA-COMP:10123"/>
        <dbReference type="Rhea" id="RHEA-COMP:13883"/>
        <dbReference type="ChEBI" id="CHEBI:15377"/>
        <dbReference type="ChEBI" id="CHEBI:15378"/>
        <dbReference type="ChEBI" id="CHEBI:59874"/>
        <dbReference type="ChEBI" id="CHEBI:78442"/>
        <dbReference type="ChEBI" id="CHEBI:138191"/>
        <dbReference type="EC" id="3.1.1.29"/>
    </reaction>
</comment>
<dbReference type="Pfam" id="PF01195">
    <property type="entry name" value="Pept_tRNA_hydro"/>
    <property type="match status" value="1"/>
</dbReference>
<keyword evidence="3 7" id="KW-0378">Hydrolase</keyword>
<evidence type="ECO:0000256" key="7">
    <source>
        <dbReference type="HAMAP-Rule" id="MF_00083"/>
    </source>
</evidence>
<evidence type="ECO:0000256" key="8">
    <source>
        <dbReference type="RuleBase" id="RU000673"/>
    </source>
</evidence>
<dbReference type="PROSITE" id="PS01196">
    <property type="entry name" value="PEPT_TRNA_HYDROL_2"/>
    <property type="match status" value="1"/>
</dbReference>
<evidence type="ECO:0000256" key="1">
    <source>
        <dbReference type="ARBA" id="ARBA00013260"/>
    </source>
</evidence>
<evidence type="ECO:0000313" key="11">
    <source>
        <dbReference type="Proteomes" id="UP001596142"/>
    </source>
</evidence>
<evidence type="ECO:0000256" key="3">
    <source>
        <dbReference type="ARBA" id="ARBA00022801"/>
    </source>
</evidence>
<proteinExistence type="inferred from homology"/>